<evidence type="ECO:0000256" key="1">
    <source>
        <dbReference type="SAM" id="Phobius"/>
    </source>
</evidence>
<evidence type="ECO:0000313" key="3">
    <source>
        <dbReference type="Proteomes" id="UP000807306"/>
    </source>
</evidence>
<keyword evidence="1" id="KW-1133">Transmembrane helix</keyword>
<proteinExistence type="predicted"/>
<sequence>MYFWQMFSASVNRYFGLLVLISFYTASWFTRVSWVFSIARTKPHQSPAYRSLVAFGCLLMLLWVGNLGPIIDSCSRHKAWATEYPYLCLPSTSVTVFAFTIPFSPILLSHWLLSSCIGISSSLGPSGDWF</sequence>
<keyword evidence="1" id="KW-0472">Membrane</keyword>
<dbReference type="AlphaFoldDB" id="A0A9P6EUM2"/>
<accession>A0A9P6EUM2</accession>
<dbReference type="EMBL" id="MU157825">
    <property type="protein sequence ID" value="KAF9535138.1"/>
    <property type="molecule type" value="Genomic_DNA"/>
</dbReference>
<keyword evidence="3" id="KW-1185">Reference proteome</keyword>
<dbReference type="Proteomes" id="UP000807306">
    <property type="component" value="Unassembled WGS sequence"/>
</dbReference>
<organism evidence="2 3">
    <name type="scientific">Crepidotus variabilis</name>
    <dbReference type="NCBI Taxonomy" id="179855"/>
    <lineage>
        <taxon>Eukaryota</taxon>
        <taxon>Fungi</taxon>
        <taxon>Dikarya</taxon>
        <taxon>Basidiomycota</taxon>
        <taxon>Agaricomycotina</taxon>
        <taxon>Agaricomycetes</taxon>
        <taxon>Agaricomycetidae</taxon>
        <taxon>Agaricales</taxon>
        <taxon>Agaricineae</taxon>
        <taxon>Crepidotaceae</taxon>
        <taxon>Crepidotus</taxon>
    </lineage>
</organism>
<gene>
    <name evidence="2" type="ORF">CPB83DRAFT_232493</name>
</gene>
<name>A0A9P6EUM2_9AGAR</name>
<feature type="transmembrane region" description="Helical" evidence="1">
    <location>
        <begin position="14"/>
        <end position="36"/>
    </location>
</feature>
<keyword evidence="1" id="KW-0812">Transmembrane</keyword>
<feature type="transmembrane region" description="Helical" evidence="1">
    <location>
        <begin position="48"/>
        <end position="71"/>
    </location>
</feature>
<protein>
    <submittedName>
        <fullName evidence="2">Uncharacterized protein</fullName>
    </submittedName>
</protein>
<comment type="caution">
    <text evidence="2">The sequence shown here is derived from an EMBL/GenBank/DDBJ whole genome shotgun (WGS) entry which is preliminary data.</text>
</comment>
<feature type="transmembrane region" description="Helical" evidence="1">
    <location>
        <begin position="91"/>
        <end position="113"/>
    </location>
</feature>
<reference evidence="2" key="1">
    <citation type="submission" date="2020-11" db="EMBL/GenBank/DDBJ databases">
        <authorList>
            <consortium name="DOE Joint Genome Institute"/>
            <person name="Ahrendt S."/>
            <person name="Riley R."/>
            <person name="Andreopoulos W."/>
            <person name="Labutti K."/>
            <person name="Pangilinan J."/>
            <person name="Ruiz-Duenas F.J."/>
            <person name="Barrasa J.M."/>
            <person name="Sanchez-Garcia M."/>
            <person name="Camarero S."/>
            <person name="Miyauchi S."/>
            <person name="Serrano A."/>
            <person name="Linde D."/>
            <person name="Babiker R."/>
            <person name="Drula E."/>
            <person name="Ayuso-Fernandez I."/>
            <person name="Pacheco R."/>
            <person name="Padilla G."/>
            <person name="Ferreira P."/>
            <person name="Barriuso J."/>
            <person name="Kellner H."/>
            <person name="Castanera R."/>
            <person name="Alfaro M."/>
            <person name="Ramirez L."/>
            <person name="Pisabarro A.G."/>
            <person name="Kuo A."/>
            <person name="Tritt A."/>
            <person name="Lipzen A."/>
            <person name="He G."/>
            <person name="Yan M."/>
            <person name="Ng V."/>
            <person name="Cullen D."/>
            <person name="Martin F."/>
            <person name="Rosso M.-N."/>
            <person name="Henrissat B."/>
            <person name="Hibbett D."/>
            <person name="Martinez A.T."/>
            <person name="Grigoriev I.V."/>
        </authorList>
    </citation>
    <scope>NUCLEOTIDE SEQUENCE</scope>
    <source>
        <strain evidence="2">CBS 506.95</strain>
    </source>
</reference>
<evidence type="ECO:0000313" key="2">
    <source>
        <dbReference type="EMBL" id="KAF9535138.1"/>
    </source>
</evidence>